<evidence type="ECO:0000313" key="2">
    <source>
        <dbReference type="Proteomes" id="UP000179227"/>
    </source>
</evidence>
<organism evidence="1 2">
    <name type="scientific">Candidatus Curtissbacteria bacterium RIFCSPLOWO2_01_FULL_42_26</name>
    <dbReference type="NCBI Taxonomy" id="1797729"/>
    <lineage>
        <taxon>Bacteria</taxon>
        <taxon>Candidatus Curtissiibacteriota</taxon>
    </lineage>
</organism>
<protein>
    <submittedName>
        <fullName evidence="1">Uncharacterized protein</fullName>
    </submittedName>
</protein>
<gene>
    <name evidence="1" type="ORF">A3A60_01620</name>
</gene>
<sequence length="286" mass="33482">MTETTTEERINIKRLMLERPVQLGPTFDPETDISSRQWRMMTETLEAFRNSSAHNNPYAEMLFYMYMLLPERLNLAQIANDSKAMELMVYTPRYTRMHHDDLKYIPSAVRLKVLFPESDENSTVGIDDLGDLRDRFKFRKAEIKRFETGRSVAGNITDELVAAKILFPEYFKETIEADTDLQNKLVELHNNLEGGISDLAWLAANIRLLFPERFNELNFGLRQWELAKEYLYQQQPNWQVFAWFASVLKILAAEKVEVTDRGIELTMPSKEISDFEPVPLPETRRF</sequence>
<accession>A0A1F5I035</accession>
<reference evidence="1 2" key="1">
    <citation type="journal article" date="2016" name="Nat. Commun.">
        <title>Thousands of microbial genomes shed light on interconnected biogeochemical processes in an aquifer system.</title>
        <authorList>
            <person name="Anantharaman K."/>
            <person name="Brown C.T."/>
            <person name="Hug L.A."/>
            <person name="Sharon I."/>
            <person name="Castelle C.J."/>
            <person name="Probst A.J."/>
            <person name="Thomas B.C."/>
            <person name="Singh A."/>
            <person name="Wilkins M.J."/>
            <person name="Karaoz U."/>
            <person name="Brodie E.L."/>
            <person name="Williams K.H."/>
            <person name="Hubbard S.S."/>
            <person name="Banfield J.F."/>
        </authorList>
    </citation>
    <scope>NUCLEOTIDE SEQUENCE [LARGE SCALE GENOMIC DNA]</scope>
</reference>
<evidence type="ECO:0000313" key="1">
    <source>
        <dbReference type="EMBL" id="OGE09609.1"/>
    </source>
</evidence>
<name>A0A1F5I035_9BACT</name>
<dbReference type="Proteomes" id="UP000179227">
    <property type="component" value="Unassembled WGS sequence"/>
</dbReference>
<comment type="caution">
    <text evidence="1">The sequence shown here is derived from an EMBL/GenBank/DDBJ whole genome shotgun (WGS) entry which is preliminary data.</text>
</comment>
<proteinExistence type="predicted"/>
<dbReference type="EMBL" id="MFBS01000018">
    <property type="protein sequence ID" value="OGE09609.1"/>
    <property type="molecule type" value="Genomic_DNA"/>
</dbReference>
<dbReference type="AlphaFoldDB" id="A0A1F5I035"/>
<dbReference type="STRING" id="1797729.A3A60_01620"/>